<dbReference type="EMBL" id="CAXAMN010024328">
    <property type="protein sequence ID" value="CAK9085629.1"/>
    <property type="molecule type" value="Genomic_DNA"/>
</dbReference>
<evidence type="ECO:0000313" key="1">
    <source>
        <dbReference type="EMBL" id="CAK9085629.1"/>
    </source>
</evidence>
<sequence>MRALRSIDVDTFYDLTEPAIQHVLLSDFLNLQPFFSMLSPPCTHLSQYMFSNWGKMDPLTKYDLLHKGIGHIDVSCWISTIQAATKSYYCIENPEGSQAWNRANVSCPQSEGLTIVI</sequence>
<dbReference type="Proteomes" id="UP001642484">
    <property type="component" value="Unassembled WGS sequence"/>
</dbReference>
<keyword evidence="3" id="KW-1185">Reference proteome</keyword>
<name>A0ABP0QC99_9DINO</name>
<comment type="caution">
    <text evidence="1">The sequence shown here is derived from an EMBL/GenBank/DDBJ whole genome shotgun (WGS) entry which is preliminary data.</text>
</comment>
<evidence type="ECO:0000313" key="3">
    <source>
        <dbReference type="Proteomes" id="UP001642484"/>
    </source>
</evidence>
<dbReference type="EMBL" id="CAXAMN010024672">
    <property type="protein sequence ID" value="CAK9088582.1"/>
    <property type="molecule type" value="Genomic_DNA"/>
</dbReference>
<evidence type="ECO:0000313" key="2">
    <source>
        <dbReference type="EMBL" id="CAK9088582.1"/>
    </source>
</evidence>
<accession>A0ABP0QC99</accession>
<gene>
    <name evidence="1" type="ORF">CCMP2556_LOCUS41566</name>
    <name evidence="2" type="ORF">CCMP2556_LOCUS42704</name>
</gene>
<reference evidence="1 3" key="1">
    <citation type="submission" date="2024-02" db="EMBL/GenBank/DDBJ databases">
        <authorList>
            <person name="Chen Y."/>
            <person name="Shah S."/>
            <person name="Dougan E. K."/>
            <person name="Thang M."/>
            <person name="Chan C."/>
        </authorList>
    </citation>
    <scope>NUCLEOTIDE SEQUENCE [LARGE SCALE GENOMIC DNA]</scope>
</reference>
<protein>
    <submittedName>
        <fullName evidence="1">Uncharacterized protein</fullName>
    </submittedName>
</protein>
<organism evidence="1 3">
    <name type="scientific">Durusdinium trenchii</name>
    <dbReference type="NCBI Taxonomy" id="1381693"/>
    <lineage>
        <taxon>Eukaryota</taxon>
        <taxon>Sar</taxon>
        <taxon>Alveolata</taxon>
        <taxon>Dinophyceae</taxon>
        <taxon>Suessiales</taxon>
        <taxon>Symbiodiniaceae</taxon>
        <taxon>Durusdinium</taxon>
    </lineage>
</organism>
<proteinExistence type="predicted"/>